<keyword evidence="3" id="KW-1185">Reference proteome</keyword>
<evidence type="ECO:0000313" key="3">
    <source>
        <dbReference type="Proteomes" id="UP000291121"/>
    </source>
</evidence>
<sequence length="66" mass="7597">MEMVRVNSRAITAVGYDPATNRMKITFKQGKTYDFCRVPLNVYQGLINAPSKGGYFDRVIKDRYQC</sequence>
<dbReference type="AlphaFoldDB" id="A0A4P6GAR9"/>
<name>A0A4P6GAR9_9PSED</name>
<evidence type="ECO:0000259" key="1">
    <source>
        <dbReference type="Pfam" id="PF13619"/>
    </source>
</evidence>
<dbReference type="Pfam" id="PF13619">
    <property type="entry name" value="KTSC"/>
    <property type="match status" value="1"/>
</dbReference>
<accession>A0A4P6GAR9</accession>
<organism evidence="2 3">
    <name type="scientific">Pseudomonas arsenicoxydans</name>
    <dbReference type="NCBI Taxonomy" id="702115"/>
    <lineage>
        <taxon>Bacteria</taxon>
        <taxon>Pseudomonadati</taxon>
        <taxon>Pseudomonadota</taxon>
        <taxon>Gammaproteobacteria</taxon>
        <taxon>Pseudomonadales</taxon>
        <taxon>Pseudomonadaceae</taxon>
        <taxon>Pseudomonas</taxon>
    </lineage>
</organism>
<dbReference type="Proteomes" id="UP000291121">
    <property type="component" value="Chromosome"/>
</dbReference>
<evidence type="ECO:0000313" key="2">
    <source>
        <dbReference type="EMBL" id="QAY87998.1"/>
    </source>
</evidence>
<dbReference type="RefSeq" id="WP_064052074.1">
    <property type="nucleotide sequence ID" value="NZ_CP024767.1"/>
</dbReference>
<reference evidence="2 3" key="1">
    <citation type="submission" date="2017-11" db="EMBL/GenBank/DDBJ databases">
        <title>Genome sequence of Pseudomonas arsenicoxydans ACM1.</title>
        <authorList>
            <person name="Nascimento F.X."/>
        </authorList>
    </citation>
    <scope>NUCLEOTIDE SEQUENCE [LARGE SCALE GENOMIC DNA]</scope>
    <source>
        <strain evidence="2 3">ACM1</strain>
    </source>
</reference>
<proteinExistence type="predicted"/>
<protein>
    <submittedName>
        <fullName evidence="2">KTSC domain-containing protein</fullName>
    </submittedName>
</protein>
<gene>
    <name evidence="2" type="ORF">CUN61_30400</name>
</gene>
<dbReference type="InterPro" id="IPR025309">
    <property type="entry name" value="KTSC_dom"/>
</dbReference>
<feature type="domain" description="KTSC" evidence="1">
    <location>
        <begin position="7"/>
        <end position="64"/>
    </location>
</feature>
<dbReference type="EMBL" id="CP024767">
    <property type="protein sequence ID" value="QAY87998.1"/>
    <property type="molecule type" value="Genomic_DNA"/>
</dbReference>